<evidence type="ECO:0000256" key="2">
    <source>
        <dbReference type="SAM" id="SignalP"/>
    </source>
</evidence>
<dbReference type="GO" id="GO:0016788">
    <property type="term" value="F:hydrolase activity, acting on ester bonds"/>
    <property type="evidence" value="ECO:0007669"/>
    <property type="project" value="InterPro"/>
</dbReference>
<dbReference type="STRING" id="1157962.A0A250X1L0"/>
<dbReference type="InterPro" id="IPR001087">
    <property type="entry name" value="GDSL"/>
</dbReference>
<comment type="caution">
    <text evidence="3">The sequence shown here is derived from an EMBL/GenBank/DDBJ whole genome shotgun (WGS) entry which is preliminary data.</text>
</comment>
<dbReference type="Proteomes" id="UP000232323">
    <property type="component" value="Unassembled WGS sequence"/>
</dbReference>
<dbReference type="Pfam" id="PF00657">
    <property type="entry name" value="Lipase_GDSL"/>
    <property type="match status" value="1"/>
</dbReference>
<protein>
    <recommendedName>
        <fullName evidence="5">SGNH hydrolase-type esterase domain-containing protein</fullName>
    </recommendedName>
</protein>
<gene>
    <name evidence="3" type="ORF">CEUSTIGMA_g4431.t1</name>
</gene>
<dbReference type="PANTHER" id="PTHR22835:SF659">
    <property type="entry name" value="GDSL LIPASE_ACYLHYDROLASE, PUTATIVE (AFU_ORTHOLOGUE AFUA_2G00510)-RELATED"/>
    <property type="match status" value="1"/>
</dbReference>
<evidence type="ECO:0008006" key="5">
    <source>
        <dbReference type="Google" id="ProtNLM"/>
    </source>
</evidence>
<dbReference type="EMBL" id="BEGY01000021">
    <property type="protein sequence ID" value="GAX76984.1"/>
    <property type="molecule type" value="Genomic_DNA"/>
</dbReference>
<feature type="signal peptide" evidence="2">
    <location>
        <begin position="1"/>
        <end position="22"/>
    </location>
</feature>
<dbReference type="PANTHER" id="PTHR22835">
    <property type="entry name" value="ZINC FINGER FYVE DOMAIN CONTAINING PROTEIN"/>
    <property type="match status" value="1"/>
</dbReference>
<dbReference type="Gene3D" id="3.40.50.1110">
    <property type="entry name" value="SGNH hydrolase"/>
    <property type="match status" value="1"/>
</dbReference>
<sequence length="328" mass="35782">MNYSQISLVCIVFLCASIGTNCRELLKKDHKCRNCLKSLLIFGDSLSDQGLPYGLWSFDNKTTPSTSLGYKMGRFTNHQVWSQYLGEKYGMDVLSFAVGGATVNNFSIGVPVTIDTELAEYQHFLASNPPLQEPSVAVVFIGSNDFNAIPKYTSLRSNVSDLEAFLTSLVEGIASTVQRVIQFGYKNVLVVNLPPLELTPQFAGPANTQNRVEFGSLITAVNMNIAKAITAIKATAGPLGVTIIPLDIYSLTINVFNNAQKYGFANISGPCLVTNPPFSNSNVNTTVVSTCSHPEKFFFWDGEHPTETGHRILANDIASTFKSYGLLH</sequence>
<keyword evidence="2" id="KW-0732">Signal</keyword>
<dbReference type="CDD" id="cd01846">
    <property type="entry name" value="fatty_acyltransferase_like"/>
    <property type="match status" value="1"/>
</dbReference>
<accession>A0A250X1L0</accession>
<proteinExistence type="inferred from homology"/>
<organism evidence="3 4">
    <name type="scientific">Chlamydomonas eustigma</name>
    <dbReference type="NCBI Taxonomy" id="1157962"/>
    <lineage>
        <taxon>Eukaryota</taxon>
        <taxon>Viridiplantae</taxon>
        <taxon>Chlorophyta</taxon>
        <taxon>core chlorophytes</taxon>
        <taxon>Chlorophyceae</taxon>
        <taxon>CS clade</taxon>
        <taxon>Chlamydomonadales</taxon>
        <taxon>Chlamydomonadaceae</taxon>
        <taxon>Chlamydomonas</taxon>
    </lineage>
</organism>
<dbReference type="AlphaFoldDB" id="A0A250X1L0"/>
<dbReference type="OrthoDB" id="1600564at2759"/>
<evidence type="ECO:0000313" key="4">
    <source>
        <dbReference type="Proteomes" id="UP000232323"/>
    </source>
</evidence>
<dbReference type="SUPFAM" id="SSF52266">
    <property type="entry name" value="SGNH hydrolase"/>
    <property type="match status" value="1"/>
</dbReference>
<evidence type="ECO:0000313" key="3">
    <source>
        <dbReference type="EMBL" id="GAX76984.1"/>
    </source>
</evidence>
<dbReference type="InterPro" id="IPR036514">
    <property type="entry name" value="SGNH_hydro_sf"/>
</dbReference>
<reference evidence="3 4" key="1">
    <citation type="submission" date="2017-08" db="EMBL/GenBank/DDBJ databases">
        <title>Acidophilic green algal genome provides insights into adaptation to an acidic environment.</title>
        <authorList>
            <person name="Hirooka S."/>
            <person name="Hirose Y."/>
            <person name="Kanesaki Y."/>
            <person name="Higuchi S."/>
            <person name="Fujiwara T."/>
            <person name="Onuma R."/>
            <person name="Era A."/>
            <person name="Ohbayashi R."/>
            <person name="Uzuka A."/>
            <person name="Nozaki H."/>
            <person name="Yoshikawa H."/>
            <person name="Miyagishima S.Y."/>
        </authorList>
    </citation>
    <scope>NUCLEOTIDE SEQUENCE [LARGE SCALE GENOMIC DNA]</scope>
    <source>
        <strain evidence="3 4">NIES-2499</strain>
    </source>
</reference>
<feature type="chain" id="PRO_5012987611" description="SGNH hydrolase-type esterase domain-containing protein" evidence="2">
    <location>
        <begin position="23"/>
        <end position="328"/>
    </location>
</feature>
<keyword evidence="4" id="KW-1185">Reference proteome</keyword>
<evidence type="ECO:0000256" key="1">
    <source>
        <dbReference type="ARBA" id="ARBA00008668"/>
    </source>
</evidence>
<comment type="similarity">
    <text evidence="1">Belongs to the 'GDSL' lipolytic enzyme family.</text>
</comment>
<name>A0A250X1L0_9CHLO</name>